<name>A0A1G4BGT8_9PEZI</name>
<protein>
    <submittedName>
        <fullName evidence="2">Uncharacterized protein</fullName>
    </submittedName>
</protein>
<dbReference type="AlphaFoldDB" id="A0A1G4BGT8"/>
<evidence type="ECO:0000313" key="2">
    <source>
        <dbReference type="EMBL" id="OHF00523.1"/>
    </source>
</evidence>
<dbReference type="GeneID" id="34557431"/>
<evidence type="ECO:0000313" key="3">
    <source>
        <dbReference type="Proteomes" id="UP000176998"/>
    </source>
</evidence>
<dbReference type="RefSeq" id="XP_022477666.1">
    <property type="nucleotide sequence ID" value="XM_022615921.1"/>
</dbReference>
<feature type="region of interest" description="Disordered" evidence="1">
    <location>
        <begin position="1"/>
        <end position="45"/>
    </location>
</feature>
<feature type="non-terminal residue" evidence="2">
    <location>
        <position position="1"/>
    </location>
</feature>
<evidence type="ECO:0000256" key="1">
    <source>
        <dbReference type="SAM" id="MobiDB-lite"/>
    </source>
</evidence>
<comment type="caution">
    <text evidence="2">The sequence shown here is derived from an EMBL/GenBank/DDBJ whole genome shotgun (WGS) entry which is preliminary data.</text>
</comment>
<accession>A0A1G4BGT8</accession>
<organism evidence="2 3">
    <name type="scientific">Colletotrichum orchidophilum</name>
    <dbReference type="NCBI Taxonomy" id="1209926"/>
    <lineage>
        <taxon>Eukaryota</taxon>
        <taxon>Fungi</taxon>
        <taxon>Dikarya</taxon>
        <taxon>Ascomycota</taxon>
        <taxon>Pezizomycotina</taxon>
        <taxon>Sordariomycetes</taxon>
        <taxon>Hypocreomycetidae</taxon>
        <taxon>Glomerellales</taxon>
        <taxon>Glomerellaceae</taxon>
        <taxon>Colletotrichum</taxon>
    </lineage>
</organism>
<gene>
    <name evidence="2" type="ORF">CORC01_04273</name>
</gene>
<reference evidence="2 3" key="1">
    <citation type="submission" date="2016-09" db="EMBL/GenBank/DDBJ databases">
        <authorList>
            <person name="Capua I."/>
            <person name="De Benedictis P."/>
            <person name="Joannis T."/>
            <person name="Lombin L.H."/>
            <person name="Cattoli G."/>
        </authorList>
    </citation>
    <scope>NUCLEOTIDE SEQUENCE [LARGE SCALE GENOMIC DNA]</scope>
    <source>
        <strain evidence="2 3">IMI 309357</strain>
    </source>
</reference>
<proteinExistence type="predicted"/>
<sequence length="120" mass="13331">TPHTPPYNVRDGLPRPKSHQTRRIEGQTVGEGLTGGTGRRGSPAPWSGYGWVYCPPTRVSTCRLLWMVVCVSPRDATRSWMSSTGECFSSNLDLLSDSLQVPVRQFSDNCHSALHLHRHS</sequence>
<dbReference type="EMBL" id="MJBS01000027">
    <property type="protein sequence ID" value="OHF00523.1"/>
    <property type="molecule type" value="Genomic_DNA"/>
</dbReference>
<keyword evidence="3" id="KW-1185">Reference proteome</keyword>
<dbReference type="Proteomes" id="UP000176998">
    <property type="component" value="Unassembled WGS sequence"/>
</dbReference>